<dbReference type="InterPro" id="IPR022059">
    <property type="entry name" value="DUF3615"/>
</dbReference>
<comment type="caution">
    <text evidence="3">The sequence shown here is derived from an EMBL/GenBank/DDBJ whole genome shotgun (WGS) entry which is preliminary data.</text>
</comment>
<dbReference type="EMBL" id="CAJGYO010000007">
    <property type="protein sequence ID" value="CAD6247937.1"/>
    <property type="molecule type" value="Genomic_DNA"/>
</dbReference>
<keyword evidence="4" id="KW-1185">Reference proteome</keyword>
<evidence type="ECO:0000313" key="4">
    <source>
        <dbReference type="Proteomes" id="UP000604825"/>
    </source>
</evidence>
<evidence type="ECO:0000259" key="2">
    <source>
        <dbReference type="Pfam" id="PF12274"/>
    </source>
</evidence>
<feature type="compositionally biased region" description="Low complexity" evidence="1">
    <location>
        <begin position="23"/>
        <end position="32"/>
    </location>
</feature>
<evidence type="ECO:0000313" key="3">
    <source>
        <dbReference type="EMBL" id="CAD6247937.1"/>
    </source>
</evidence>
<reference evidence="3" key="1">
    <citation type="submission" date="2020-10" db="EMBL/GenBank/DDBJ databases">
        <authorList>
            <person name="Han B."/>
            <person name="Lu T."/>
            <person name="Zhao Q."/>
            <person name="Huang X."/>
            <person name="Zhao Y."/>
        </authorList>
    </citation>
    <scope>NUCLEOTIDE SEQUENCE</scope>
</reference>
<dbReference type="Pfam" id="PF12274">
    <property type="entry name" value="DUF3615"/>
    <property type="match status" value="1"/>
</dbReference>
<proteinExistence type="predicted"/>
<dbReference type="PANTHER" id="PTHR33326:SF45">
    <property type="entry name" value="OS05G0477500 PROTEIN"/>
    <property type="match status" value="1"/>
</dbReference>
<accession>A0A811PYY8</accession>
<gene>
    <name evidence="3" type="ORF">NCGR_LOCUS32110</name>
</gene>
<sequence length="245" mass="27345">MLRRKSRDEAEDATPRQMRRKSPSSLSSSKQLPAALCPPQNGSWVQLPPCEVGVFYQCDSNNVDDSSDEASIAELSVKVFRSLPPDDAVACYTRFCNNAKACIKHYNTKYQADFVHKHDHGFGLIIVGEQDGSDYYHLNFHARDKKLGHSQLFFGEIMACVAPKEEDVTCCHPVSPSDVGGKCIQTLEEMKDYVFPPLGTAGMDKEYCYGCPPTMKHPEGTRYVAGHVADSRHYYMPSPDPDPDD</sequence>
<dbReference type="OrthoDB" id="632742at2759"/>
<dbReference type="AlphaFoldDB" id="A0A811PYY8"/>
<feature type="region of interest" description="Disordered" evidence="1">
    <location>
        <begin position="1"/>
        <end position="32"/>
    </location>
</feature>
<organism evidence="3 4">
    <name type="scientific">Miscanthus lutarioriparius</name>
    <dbReference type="NCBI Taxonomy" id="422564"/>
    <lineage>
        <taxon>Eukaryota</taxon>
        <taxon>Viridiplantae</taxon>
        <taxon>Streptophyta</taxon>
        <taxon>Embryophyta</taxon>
        <taxon>Tracheophyta</taxon>
        <taxon>Spermatophyta</taxon>
        <taxon>Magnoliopsida</taxon>
        <taxon>Liliopsida</taxon>
        <taxon>Poales</taxon>
        <taxon>Poaceae</taxon>
        <taxon>PACMAD clade</taxon>
        <taxon>Panicoideae</taxon>
        <taxon>Andropogonodae</taxon>
        <taxon>Andropogoneae</taxon>
        <taxon>Saccharinae</taxon>
        <taxon>Miscanthus</taxon>
    </lineage>
</organism>
<protein>
    <recommendedName>
        <fullName evidence="2">DUF3615 domain-containing protein</fullName>
    </recommendedName>
</protein>
<feature type="domain" description="DUF3615" evidence="2">
    <location>
        <begin position="99"/>
        <end position="218"/>
    </location>
</feature>
<dbReference type="Proteomes" id="UP000604825">
    <property type="component" value="Unassembled WGS sequence"/>
</dbReference>
<dbReference type="PANTHER" id="PTHR33326">
    <property type="entry name" value="OS05G0543800 PROTEIN"/>
    <property type="match status" value="1"/>
</dbReference>
<name>A0A811PYY8_9POAL</name>
<evidence type="ECO:0000256" key="1">
    <source>
        <dbReference type="SAM" id="MobiDB-lite"/>
    </source>
</evidence>